<keyword evidence="2" id="KW-1185">Reference proteome</keyword>
<dbReference type="EMBL" id="BSYO01000029">
    <property type="protein sequence ID" value="GMH25400.1"/>
    <property type="molecule type" value="Genomic_DNA"/>
</dbReference>
<dbReference type="Proteomes" id="UP001279734">
    <property type="component" value="Unassembled WGS sequence"/>
</dbReference>
<organism evidence="1 2">
    <name type="scientific">Nepenthes gracilis</name>
    <name type="common">Slender pitcher plant</name>
    <dbReference type="NCBI Taxonomy" id="150966"/>
    <lineage>
        <taxon>Eukaryota</taxon>
        <taxon>Viridiplantae</taxon>
        <taxon>Streptophyta</taxon>
        <taxon>Embryophyta</taxon>
        <taxon>Tracheophyta</taxon>
        <taxon>Spermatophyta</taxon>
        <taxon>Magnoliopsida</taxon>
        <taxon>eudicotyledons</taxon>
        <taxon>Gunneridae</taxon>
        <taxon>Pentapetalae</taxon>
        <taxon>Caryophyllales</taxon>
        <taxon>Nepenthaceae</taxon>
        <taxon>Nepenthes</taxon>
    </lineage>
</organism>
<gene>
    <name evidence="1" type="ORF">Nepgr_027243</name>
</gene>
<evidence type="ECO:0000313" key="2">
    <source>
        <dbReference type="Proteomes" id="UP001279734"/>
    </source>
</evidence>
<accession>A0AAD3T895</accession>
<proteinExistence type="predicted"/>
<reference evidence="1" key="1">
    <citation type="submission" date="2023-05" db="EMBL/GenBank/DDBJ databases">
        <title>Nepenthes gracilis genome sequencing.</title>
        <authorList>
            <person name="Fukushima K."/>
        </authorList>
    </citation>
    <scope>NUCLEOTIDE SEQUENCE</scope>
    <source>
        <strain evidence="1">SING2019-196</strain>
    </source>
</reference>
<name>A0AAD3T895_NEPGR</name>
<protein>
    <submittedName>
        <fullName evidence="1">Uncharacterized protein</fullName>
    </submittedName>
</protein>
<comment type="caution">
    <text evidence="1">The sequence shown here is derived from an EMBL/GenBank/DDBJ whole genome shotgun (WGS) entry which is preliminary data.</text>
</comment>
<dbReference type="AlphaFoldDB" id="A0AAD3T895"/>
<sequence>MCSIVGRESAAVAPFLADANVPAVCPAFRCCSAACCVEAAGNLLHHGCCCIRICSKCRIGIYADVVELSSFCALSSRFGRNGSLPVSFSLANRLALDQMLDCVIQVLLLSVPVCIFLRILQRGFAEVDLKHLLMGWSVP</sequence>
<evidence type="ECO:0000313" key="1">
    <source>
        <dbReference type="EMBL" id="GMH25400.1"/>
    </source>
</evidence>